<dbReference type="SUPFAM" id="SSF52317">
    <property type="entry name" value="Class I glutamine amidotransferase-like"/>
    <property type="match status" value="1"/>
</dbReference>
<feature type="transmembrane region" description="Helical" evidence="1">
    <location>
        <begin position="115"/>
        <end position="134"/>
    </location>
</feature>
<dbReference type="PANTHER" id="PTHR43130:SF15">
    <property type="entry name" value="THIJ_PFPI FAMILY PROTEIN (AFU_ORTHOLOGUE AFUA_5G14240)"/>
    <property type="match status" value="1"/>
</dbReference>
<evidence type="ECO:0000313" key="4">
    <source>
        <dbReference type="Proteomes" id="UP000256645"/>
    </source>
</evidence>
<dbReference type="InterPro" id="IPR002818">
    <property type="entry name" value="DJ-1/PfpI"/>
</dbReference>
<organism evidence="3 4">
    <name type="scientific">Coleophoma cylindrospora</name>
    <dbReference type="NCBI Taxonomy" id="1849047"/>
    <lineage>
        <taxon>Eukaryota</taxon>
        <taxon>Fungi</taxon>
        <taxon>Dikarya</taxon>
        <taxon>Ascomycota</taxon>
        <taxon>Pezizomycotina</taxon>
        <taxon>Leotiomycetes</taxon>
        <taxon>Helotiales</taxon>
        <taxon>Dermateaceae</taxon>
        <taxon>Coleophoma</taxon>
    </lineage>
</organism>
<keyword evidence="1" id="KW-0472">Membrane</keyword>
<dbReference type="EMBL" id="PDLM01000004">
    <property type="protein sequence ID" value="RDW80018.1"/>
    <property type="molecule type" value="Genomic_DNA"/>
</dbReference>
<evidence type="ECO:0000313" key="3">
    <source>
        <dbReference type="EMBL" id="RDW80018.1"/>
    </source>
</evidence>
<evidence type="ECO:0000259" key="2">
    <source>
        <dbReference type="Pfam" id="PF01965"/>
    </source>
</evidence>
<dbReference type="Pfam" id="PF01965">
    <property type="entry name" value="DJ-1_PfpI"/>
    <property type="match status" value="1"/>
</dbReference>
<reference evidence="3 4" key="1">
    <citation type="journal article" date="2018" name="IMA Fungus">
        <title>IMA Genome-F 9: Draft genome sequence of Annulohypoxylon stygium, Aspergillus mulundensis, Berkeleyomyces basicola (syn. Thielaviopsis basicola), Ceratocystis smalleyi, two Cercospora beticola strains, Coleophoma cylindrospora, Fusarium fracticaudum, Phialophora cf. hyalina, and Morchella septimelata.</title>
        <authorList>
            <person name="Wingfield B.D."/>
            <person name="Bills G.F."/>
            <person name="Dong Y."/>
            <person name="Huang W."/>
            <person name="Nel W.J."/>
            <person name="Swalarsk-Parry B.S."/>
            <person name="Vaghefi N."/>
            <person name="Wilken P.M."/>
            <person name="An Z."/>
            <person name="de Beer Z.W."/>
            <person name="De Vos L."/>
            <person name="Chen L."/>
            <person name="Duong T.A."/>
            <person name="Gao Y."/>
            <person name="Hammerbacher A."/>
            <person name="Kikkert J.R."/>
            <person name="Li Y."/>
            <person name="Li H."/>
            <person name="Li K."/>
            <person name="Li Q."/>
            <person name="Liu X."/>
            <person name="Ma X."/>
            <person name="Naidoo K."/>
            <person name="Pethybridge S.J."/>
            <person name="Sun J."/>
            <person name="Steenkamp E.T."/>
            <person name="van der Nest M.A."/>
            <person name="van Wyk S."/>
            <person name="Wingfield M.J."/>
            <person name="Xiong C."/>
            <person name="Yue Q."/>
            <person name="Zhang X."/>
        </authorList>
    </citation>
    <scope>NUCLEOTIDE SEQUENCE [LARGE SCALE GENOMIC DNA]</scope>
    <source>
        <strain evidence="3 4">BP6252</strain>
    </source>
</reference>
<dbReference type="OrthoDB" id="543156at2759"/>
<dbReference type="InterPro" id="IPR029062">
    <property type="entry name" value="Class_I_gatase-like"/>
</dbReference>
<keyword evidence="1" id="KW-1133">Transmembrane helix</keyword>
<dbReference type="STRING" id="1849047.A0A3D8S181"/>
<dbReference type="CDD" id="cd03139">
    <property type="entry name" value="GATase1_PfpI_2"/>
    <property type="match status" value="1"/>
</dbReference>
<gene>
    <name evidence="3" type="ORF">BP6252_04656</name>
</gene>
<dbReference type="Gene3D" id="3.40.50.880">
    <property type="match status" value="1"/>
</dbReference>
<dbReference type="PANTHER" id="PTHR43130">
    <property type="entry name" value="ARAC-FAMILY TRANSCRIPTIONAL REGULATOR"/>
    <property type="match status" value="1"/>
</dbReference>
<sequence>MVSVEPKPVNVGFVLFPGFQALDAFGPLDALNILSTKTKINLSILAATLDPVSTRLPADQQNPFGSNCAQSVVPTHTFANAPDLDVLFIPGGVGRREPDTVDQVSKLLVGLYPSLQSVITICTGAAIAAIAGILDGKKATTNKKSWSLVTPLGPKTHWVANARWVHDGKVWTGAGVSAGIDVTLAWIEEVWGEDMATDVTTVMEYNRAKDPSQDPFAPVYSITDVINGEVQPS</sequence>
<dbReference type="Proteomes" id="UP000256645">
    <property type="component" value="Unassembled WGS sequence"/>
</dbReference>
<feature type="domain" description="DJ-1/PfpI" evidence="2">
    <location>
        <begin position="11"/>
        <end position="188"/>
    </location>
</feature>
<dbReference type="AlphaFoldDB" id="A0A3D8S181"/>
<evidence type="ECO:0000256" key="1">
    <source>
        <dbReference type="SAM" id="Phobius"/>
    </source>
</evidence>
<keyword evidence="1" id="KW-0812">Transmembrane</keyword>
<comment type="caution">
    <text evidence="3">The sequence shown here is derived from an EMBL/GenBank/DDBJ whole genome shotgun (WGS) entry which is preliminary data.</text>
</comment>
<dbReference type="InterPro" id="IPR052158">
    <property type="entry name" value="INH-QAR"/>
</dbReference>
<name>A0A3D8S181_9HELO</name>
<accession>A0A3D8S181</accession>
<protein>
    <recommendedName>
        <fullName evidence="2">DJ-1/PfpI domain-containing protein</fullName>
    </recommendedName>
</protein>
<keyword evidence="4" id="KW-1185">Reference proteome</keyword>
<proteinExistence type="predicted"/>